<evidence type="ECO:0000256" key="1">
    <source>
        <dbReference type="SAM" id="MobiDB-lite"/>
    </source>
</evidence>
<feature type="region of interest" description="Disordered" evidence="1">
    <location>
        <begin position="301"/>
        <end position="367"/>
    </location>
</feature>
<dbReference type="AlphaFoldDB" id="A0A3L6SI14"/>
<gene>
    <name evidence="2" type="ORF">C2845_PM07G17610</name>
</gene>
<evidence type="ECO:0000313" key="3">
    <source>
        <dbReference type="Proteomes" id="UP000275267"/>
    </source>
</evidence>
<feature type="region of interest" description="Disordered" evidence="1">
    <location>
        <begin position="1"/>
        <end position="24"/>
    </location>
</feature>
<dbReference type="Proteomes" id="UP000275267">
    <property type="component" value="Unassembled WGS sequence"/>
</dbReference>
<evidence type="ECO:0000313" key="2">
    <source>
        <dbReference type="EMBL" id="RLN22241.1"/>
    </source>
</evidence>
<feature type="compositionally biased region" description="Basic and acidic residues" evidence="1">
    <location>
        <begin position="1"/>
        <end position="13"/>
    </location>
</feature>
<feature type="compositionally biased region" description="Basic and acidic residues" evidence="1">
    <location>
        <begin position="306"/>
        <end position="322"/>
    </location>
</feature>
<name>A0A3L6SI14_PANMI</name>
<feature type="region of interest" description="Disordered" evidence="1">
    <location>
        <begin position="398"/>
        <end position="421"/>
    </location>
</feature>
<accession>A0A3L6SI14</accession>
<reference evidence="3" key="1">
    <citation type="journal article" date="2019" name="Nat. Commun.">
        <title>The genome of broomcorn millet.</title>
        <authorList>
            <person name="Zou C."/>
            <person name="Miki D."/>
            <person name="Li D."/>
            <person name="Tang Q."/>
            <person name="Xiao L."/>
            <person name="Rajput S."/>
            <person name="Deng P."/>
            <person name="Jia W."/>
            <person name="Huang R."/>
            <person name="Zhang M."/>
            <person name="Sun Y."/>
            <person name="Hu J."/>
            <person name="Fu X."/>
            <person name="Schnable P.S."/>
            <person name="Li F."/>
            <person name="Zhang H."/>
            <person name="Feng B."/>
            <person name="Zhu X."/>
            <person name="Liu R."/>
            <person name="Schnable J.C."/>
            <person name="Zhu J.-K."/>
            <person name="Zhang H."/>
        </authorList>
    </citation>
    <scope>NUCLEOTIDE SEQUENCE [LARGE SCALE GENOMIC DNA]</scope>
</reference>
<feature type="region of interest" description="Disordered" evidence="1">
    <location>
        <begin position="214"/>
        <end position="243"/>
    </location>
</feature>
<comment type="caution">
    <text evidence="2">The sequence shown here is derived from an EMBL/GenBank/DDBJ whole genome shotgun (WGS) entry which is preliminary data.</text>
</comment>
<protein>
    <submittedName>
        <fullName evidence="2">Uncharacterized protein</fullName>
    </submittedName>
</protein>
<proteinExistence type="predicted"/>
<keyword evidence="3" id="KW-1185">Reference proteome</keyword>
<sequence length="528" mass="57417">MPCPVARDEDAGIRARGGTCQTPTEEGEVGTFAYHVSPRNTSMQKGKHFVRITSRLNGIYTKIINNCSADLLVVKEGKCQLNVVVICNRQMFARAWSADSMHGCVCLLPCVRSDTDGQIRAKDVQSFWGRKQVVCTETAENTSNLGNSADKIMYSLGKYRRSSQNPKKKKMKKKWTEQRATWRRAELQKNAGLRVCRCALKLFLFGAALHTRRDGMTPRPRIKRRSPCPAPVMAIPPSIPGRPIDSISTRRHGHGPWALDFTVRSQSICFLGSRHCHGAVRPRRRAPPVVAAGVLVRGKSFQGGRTNERGRSGARDGFAGHDSHRRSASFLPPSPPSALRAVATPPGLTGVPVGGVTEMDRRPKPQCPTRYISIHTFSASSLPDDELLALARAAASPRPSASKAGAPFAAASSTSSAPWPWPRPTAAATAVRHLALAAGSMSRTRFLCRSSPRRRRSRRRQWRAKASGALTKASPSRLTTAHGQHPSAMTSASVTATQDRHVCAVQSAWSTTGTAAGPHPSPPCPSWW</sequence>
<feature type="compositionally biased region" description="Basic residues" evidence="1">
    <location>
        <begin position="451"/>
        <end position="463"/>
    </location>
</feature>
<feature type="compositionally biased region" description="Polar residues" evidence="1">
    <location>
        <begin position="473"/>
        <end position="485"/>
    </location>
</feature>
<feature type="compositionally biased region" description="Low complexity" evidence="1">
    <location>
        <begin position="337"/>
        <end position="357"/>
    </location>
</feature>
<feature type="region of interest" description="Disordered" evidence="1">
    <location>
        <begin position="447"/>
        <end position="485"/>
    </location>
</feature>
<organism evidence="2 3">
    <name type="scientific">Panicum miliaceum</name>
    <name type="common">Proso millet</name>
    <name type="synonym">Broomcorn millet</name>
    <dbReference type="NCBI Taxonomy" id="4540"/>
    <lineage>
        <taxon>Eukaryota</taxon>
        <taxon>Viridiplantae</taxon>
        <taxon>Streptophyta</taxon>
        <taxon>Embryophyta</taxon>
        <taxon>Tracheophyta</taxon>
        <taxon>Spermatophyta</taxon>
        <taxon>Magnoliopsida</taxon>
        <taxon>Liliopsida</taxon>
        <taxon>Poales</taxon>
        <taxon>Poaceae</taxon>
        <taxon>PACMAD clade</taxon>
        <taxon>Panicoideae</taxon>
        <taxon>Panicodae</taxon>
        <taxon>Paniceae</taxon>
        <taxon>Panicinae</taxon>
        <taxon>Panicum</taxon>
        <taxon>Panicum sect. Panicum</taxon>
    </lineage>
</organism>
<dbReference type="EMBL" id="PQIB02000004">
    <property type="protein sequence ID" value="RLN22241.1"/>
    <property type="molecule type" value="Genomic_DNA"/>
</dbReference>